<feature type="binding site" evidence="14">
    <location>
        <position position="262"/>
    </location>
    <ligand>
        <name>NAD(+)</name>
        <dbReference type="ChEBI" id="CHEBI:57540"/>
    </ligand>
</feature>
<reference evidence="19" key="1">
    <citation type="submission" date="2020-08" db="EMBL/GenBank/DDBJ databases">
        <title>Genome public.</title>
        <authorList>
            <person name="Liu C."/>
            <person name="Sun Q."/>
        </authorList>
    </citation>
    <scope>NUCLEOTIDE SEQUENCE</scope>
    <source>
        <strain evidence="19">NSJ-63</strain>
    </source>
</reference>
<dbReference type="PROSITE" id="PS00076">
    <property type="entry name" value="PYRIDINE_REDOX_1"/>
    <property type="match status" value="1"/>
</dbReference>
<protein>
    <recommendedName>
        <fullName evidence="4 16">Dihydrolipoyl dehydrogenase</fullName>
        <ecNumber evidence="3 16">1.8.1.4</ecNumber>
    </recommendedName>
</protein>
<accession>A0A926DIZ2</accession>
<feature type="domain" description="Pyridine nucleotide-disulphide oxidoreductase dimerisation" evidence="17">
    <location>
        <begin position="336"/>
        <end position="445"/>
    </location>
</feature>
<evidence type="ECO:0000256" key="6">
    <source>
        <dbReference type="ARBA" id="ARBA00022630"/>
    </source>
</evidence>
<comment type="catalytic activity">
    <reaction evidence="12 16">
        <text>N(6)-[(R)-dihydrolipoyl]-L-lysyl-[protein] + NAD(+) = N(6)-[(R)-lipoyl]-L-lysyl-[protein] + NADH + H(+)</text>
        <dbReference type="Rhea" id="RHEA:15045"/>
        <dbReference type="Rhea" id="RHEA-COMP:10474"/>
        <dbReference type="Rhea" id="RHEA-COMP:10475"/>
        <dbReference type="ChEBI" id="CHEBI:15378"/>
        <dbReference type="ChEBI" id="CHEBI:57540"/>
        <dbReference type="ChEBI" id="CHEBI:57945"/>
        <dbReference type="ChEBI" id="CHEBI:83099"/>
        <dbReference type="ChEBI" id="CHEBI:83100"/>
        <dbReference type="EC" id="1.8.1.4"/>
    </reaction>
</comment>
<feature type="active site" description="Proton acceptor" evidence="13">
    <location>
        <position position="434"/>
    </location>
</feature>
<dbReference type="InterPro" id="IPR036188">
    <property type="entry name" value="FAD/NAD-bd_sf"/>
</dbReference>
<keyword evidence="9 14" id="KW-0520">NAD</keyword>
<keyword evidence="5" id="KW-0963">Cytoplasm</keyword>
<sequence>MKEFQVAVLGGGPGGYEAAIRCSQLGLKTALIEARELGGTCLNRGCIPTKALLHSAELFEEAKNAAAFGVKAENVSFDFAAMAKHKDGVVARLRRGIEALEKGHGVEVIRGFGKLTGKNTIDINGETVRAEKIILAMGSAPARPPIPGIDGKNVMTSDDILAMESCPDSFVIIGGGVIGMEFATLFATLGKPVTVIEMMPSILPGVEKEITDLLLAGLGKKVKVITGAKVTAIEGGDTVTVRYEENGTAQTAQGGACIVSVGRRPMTKDMGLEALGIRMNRGFVDVDDFLETSIPGIYAIGDITGKIQLAHVASAQGLAAAANCAGKRERMAYDIVPACIYTSPEIAYVGMTEEKAKAAGREFAVGRFNVAGNGRAMVMGAASGLAKILSDAKTGEILGAQLMAPRATDMIAEICAAMKCEGTIEELAATIHPHPTVSEVIMEAAHDAEGLCCHAMPKRK</sequence>
<dbReference type="Pfam" id="PF02852">
    <property type="entry name" value="Pyr_redox_dim"/>
    <property type="match status" value="1"/>
</dbReference>
<dbReference type="GO" id="GO:0004148">
    <property type="term" value="F:dihydrolipoyl dehydrogenase (NADH) activity"/>
    <property type="evidence" value="ECO:0007669"/>
    <property type="project" value="UniProtKB-EC"/>
</dbReference>
<comment type="subcellular location">
    <subcellularLocation>
        <location evidence="1">Cytoplasm</location>
    </subcellularLocation>
</comment>
<gene>
    <name evidence="19" type="primary">lpdA</name>
    <name evidence="19" type="ORF">H8693_07210</name>
</gene>
<evidence type="ECO:0000256" key="10">
    <source>
        <dbReference type="ARBA" id="ARBA00023157"/>
    </source>
</evidence>
<dbReference type="InterPro" id="IPR001100">
    <property type="entry name" value="Pyr_nuc-diS_OxRdtase"/>
</dbReference>
<feature type="binding site" evidence="14">
    <location>
        <position position="113"/>
    </location>
    <ligand>
        <name>FAD</name>
        <dbReference type="ChEBI" id="CHEBI:57692"/>
    </ligand>
</feature>
<evidence type="ECO:0000259" key="17">
    <source>
        <dbReference type="Pfam" id="PF02852"/>
    </source>
</evidence>
<evidence type="ECO:0000256" key="15">
    <source>
        <dbReference type="PIRSR" id="PIRSR000350-4"/>
    </source>
</evidence>
<keyword evidence="6 16" id="KW-0285">Flavoprotein</keyword>
<dbReference type="GO" id="GO:0006103">
    <property type="term" value="P:2-oxoglutarate metabolic process"/>
    <property type="evidence" value="ECO:0007669"/>
    <property type="project" value="TreeGrafter"/>
</dbReference>
<dbReference type="Gene3D" id="3.50.50.60">
    <property type="entry name" value="FAD/NAD(P)-binding domain"/>
    <property type="match status" value="2"/>
</dbReference>
<evidence type="ECO:0000256" key="2">
    <source>
        <dbReference type="ARBA" id="ARBA00007532"/>
    </source>
</evidence>
<evidence type="ECO:0000256" key="16">
    <source>
        <dbReference type="RuleBase" id="RU003692"/>
    </source>
</evidence>
<dbReference type="PANTHER" id="PTHR22912">
    <property type="entry name" value="DISULFIDE OXIDOREDUCTASE"/>
    <property type="match status" value="1"/>
</dbReference>
<evidence type="ECO:0000256" key="7">
    <source>
        <dbReference type="ARBA" id="ARBA00022827"/>
    </source>
</evidence>
<evidence type="ECO:0000256" key="5">
    <source>
        <dbReference type="ARBA" id="ARBA00022490"/>
    </source>
</evidence>
<evidence type="ECO:0000256" key="14">
    <source>
        <dbReference type="PIRSR" id="PIRSR000350-3"/>
    </source>
</evidence>
<dbReference type="AlphaFoldDB" id="A0A926DIZ2"/>
<dbReference type="InterPro" id="IPR004099">
    <property type="entry name" value="Pyr_nucl-diS_OxRdtase_dimer"/>
</dbReference>
<keyword evidence="7 14" id="KW-0274">FAD</keyword>
<dbReference type="RefSeq" id="WP_249280427.1">
    <property type="nucleotide sequence ID" value="NZ_JACRSS010000003.1"/>
</dbReference>
<feature type="domain" description="FAD/NAD(P)-binding" evidence="18">
    <location>
        <begin position="4"/>
        <end position="317"/>
    </location>
</feature>
<feature type="binding site" evidence="14">
    <location>
        <position position="50"/>
    </location>
    <ligand>
        <name>FAD</name>
        <dbReference type="ChEBI" id="CHEBI:57692"/>
    </ligand>
</feature>
<evidence type="ECO:0000256" key="8">
    <source>
        <dbReference type="ARBA" id="ARBA00023002"/>
    </source>
</evidence>
<evidence type="ECO:0000256" key="11">
    <source>
        <dbReference type="ARBA" id="ARBA00023284"/>
    </source>
</evidence>
<proteinExistence type="inferred from homology"/>
<dbReference type="GO" id="GO:0050660">
    <property type="term" value="F:flavin adenine dinucleotide binding"/>
    <property type="evidence" value="ECO:0007669"/>
    <property type="project" value="InterPro"/>
</dbReference>
<keyword evidence="20" id="KW-1185">Reference proteome</keyword>
<dbReference type="Proteomes" id="UP000617951">
    <property type="component" value="Unassembled WGS sequence"/>
</dbReference>
<feature type="binding site" evidence="14">
    <location>
        <position position="197"/>
    </location>
    <ligand>
        <name>NAD(+)</name>
        <dbReference type="ChEBI" id="CHEBI:57540"/>
    </ligand>
</feature>
<dbReference type="InterPro" id="IPR023753">
    <property type="entry name" value="FAD/NAD-binding_dom"/>
</dbReference>
<comment type="similarity">
    <text evidence="2 16">Belongs to the class-I pyridine nucleotide-disulfide oxidoreductase family.</text>
</comment>
<comment type="cofactor">
    <cofactor evidence="14 16">
        <name>FAD</name>
        <dbReference type="ChEBI" id="CHEBI:57692"/>
    </cofactor>
    <text evidence="14 16">Binds 1 FAD per subunit.</text>
</comment>
<comment type="miscellaneous">
    <text evidence="16">The active site is a redox-active disulfide bond.</text>
</comment>
<dbReference type="InterPro" id="IPR012999">
    <property type="entry name" value="Pyr_OxRdtase_I_AS"/>
</dbReference>
<comment type="caution">
    <text evidence="19">The sequence shown here is derived from an EMBL/GenBank/DDBJ whole genome shotgun (WGS) entry which is preliminary data.</text>
</comment>
<dbReference type="PANTHER" id="PTHR22912:SF217">
    <property type="entry name" value="DIHYDROLIPOYL DEHYDROGENASE"/>
    <property type="match status" value="1"/>
</dbReference>
<feature type="binding site" evidence="14">
    <location>
        <position position="302"/>
    </location>
    <ligand>
        <name>FAD</name>
        <dbReference type="ChEBI" id="CHEBI:57692"/>
    </ligand>
</feature>
<dbReference type="InterPro" id="IPR050151">
    <property type="entry name" value="Class-I_Pyr_Nuc-Dis_Oxidored"/>
</dbReference>
<dbReference type="NCBIfam" id="TIGR01350">
    <property type="entry name" value="lipoamide_DH"/>
    <property type="match status" value="1"/>
</dbReference>
<organism evidence="19 20">
    <name type="scientific">Guopingia tenuis</name>
    <dbReference type="NCBI Taxonomy" id="2763656"/>
    <lineage>
        <taxon>Bacteria</taxon>
        <taxon>Bacillati</taxon>
        <taxon>Bacillota</taxon>
        <taxon>Clostridia</taxon>
        <taxon>Christensenellales</taxon>
        <taxon>Christensenellaceae</taxon>
        <taxon>Guopingia</taxon>
    </lineage>
</organism>
<evidence type="ECO:0000256" key="1">
    <source>
        <dbReference type="ARBA" id="ARBA00004496"/>
    </source>
</evidence>
<dbReference type="EC" id="1.8.1.4" evidence="3 16"/>
<evidence type="ECO:0000256" key="13">
    <source>
        <dbReference type="PIRSR" id="PIRSR000350-2"/>
    </source>
</evidence>
<dbReference type="EMBL" id="JACRSS010000003">
    <property type="protein sequence ID" value="MBC8538721.1"/>
    <property type="molecule type" value="Genomic_DNA"/>
</dbReference>
<feature type="disulfide bond" description="Redox-active" evidence="15">
    <location>
        <begin position="41"/>
        <end position="46"/>
    </location>
</feature>
<evidence type="ECO:0000259" key="18">
    <source>
        <dbReference type="Pfam" id="PF07992"/>
    </source>
</evidence>
<keyword evidence="11 16" id="KW-0676">Redox-active center</keyword>
<evidence type="ECO:0000313" key="20">
    <source>
        <dbReference type="Proteomes" id="UP000617951"/>
    </source>
</evidence>
<name>A0A926DIZ2_9FIRM</name>
<evidence type="ECO:0000256" key="12">
    <source>
        <dbReference type="ARBA" id="ARBA00049187"/>
    </source>
</evidence>
<evidence type="ECO:0000313" key="19">
    <source>
        <dbReference type="EMBL" id="MBC8538721.1"/>
    </source>
</evidence>
<dbReference type="GO" id="GO:0005737">
    <property type="term" value="C:cytoplasm"/>
    <property type="evidence" value="ECO:0007669"/>
    <property type="project" value="UniProtKB-SubCell"/>
</dbReference>
<keyword evidence="14" id="KW-0547">Nucleotide-binding</keyword>
<dbReference type="InterPro" id="IPR006258">
    <property type="entry name" value="Lipoamide_DH"/>
</dbReference>
<evidence type="ECO:0000256" key="4">
    <source>
        <dbReference type="ARBA" id="ARBA00016961"/>
    </source>
</evidence>
<evidence type="ECO:0000256" key="3">
    <source>
        <dbReference type="ARBA" id="ARBA00012608"/>
    </source>
</evidence>
<dbReference type="FunFam" id="3.30.390.30:FF:000001">
    <property type="entry name" value="Dihydrolipoyl dehydrogenase"/>
    <property type="match status" value="1"/>
</dbReference>
<dbReference type="PIRSF" id="PIRSF000350">
    <property type="entry name" value="Mercury_reductase_MerA"/>
    <property type="match status" value="1"/>
</dbReference>
<dbReference type="Gene3D" id="3.30.390.30">
    <property type="match status" value="1"/>
</dbReference>
<dbReference type="Pfam" id="PF07992">
    <property type="entry name" value="Pyr_redox_2"/>
    <property type="match status" value="1"/>
</dbReference>
<keyword evidence="8 16" id="KW-0560">Oxidoreductase</keyword>
<dbReference type="SUPFAM" id="SSF51905">
    <property type="entry name" value="FAD/NAD(P)-binding domain"/>
    <property type="match status" value="1"/>
</dbReference>
<dbReference type="PRINTS" id="PR00411">
    <property type="entry name" value="PNDRDTASEI"/>
</dbReference>
<keyword evidence="10" id="KW-1015">Disulfide bond</keyword>
<dbReference type="PRINTS" id="PR00368">
    <property type="entry name" value="FADPNR"/>
</dbReference>
<feature type="binding site" evidence="14">
    <location>
        <begin position="174"/>
        <end position="181"/>
    </location>
    <ligand>
        <name>NAD(+)</name>
        <dbReference type="ChEBI" id="CHEBI:57540"/>
    </ligand>
</feature>
<evidence type="ECO:0000256" key="9">
    <source>
        <dbReference type="ARBA" id="ARBA00023027"/>
    </source>
</evidence>
<dbReference type="SUPFAM" id="SSF55424">
    <property type="entry name" value="FAD/NAD-linked reductases, dimerisation (C-terminal) domain"/>
    <property type="match status" value="1"/>
</dbReference>
<dbReference type="InterPro" id="IPR016156">
    <property type="entry name" value="FAD/NAD-linked_Rdtase_dimer_sf"/>
</dbReference>